<sequence length="412" mass="46971">MKFNILKLFLESNERIDENGNKIRTNRPPNTAFRQQRLKSWQPILSPQSMIPFLAIIAMIFAPIGVAFLVSALNVQNFVIDYSHCDTLASTDDFQVISSKLYHYNFKQKNVIQPSWKLQSADDNSKTCQIKFSVPNNIKSPLYVYYQLTNFYQNHRKYVQSYDADQLKGVAVSLDELDDNCKPLKSASDTEDKGDEKIIYPCGLIANSLFNDTFSTVFENVDDDGNNNSTKNYNLTNKNIAWKSDRKLFKKTQYNASQIIPPPNWAVKYPDGYVEGNIPDISTWEEFQVWMRTAGLPTFYKLVMKNEKDTLHKGVYTIDIGLNYPVEIFGGKKSLVITTNSIIGGRNLSLGIVYIIVAGVCIIFGIIFLLKVIIKPRKLGDHSYLNFDDGLENSSEQADKLNQQLTPLREIM</sequence>
<dbReference type="GO" id="GO:0005794">
    <property type="term" value="C:Golgi apparatus"/>
    <property type="evidence" value="ECO:0007669"/>
    <property type="project" value="TreeGrafter"/>
</dbReference>
<evidence type="ECO:0000256" key="6">
    <source>
        <dbReference type="PIRNR" id="PIRNR015840"/>
    </source>
</evidence>
<keyword evidence="8" id="KW-0132">Cell division</keyword>
<keyword evidence="3 7" id="KW-0812">Transmembrane</keyword>
<keyword evidence="8" id="KW-0131">Cell cycle</keyword>
<organism evidence="8 9">
    <name type="scientific">Saccharomycodes ludwigii</name>
    <dbReference type="NCBI Taxonomy" id="36035"/>
    <lineage>
        <taxon>Eukaryota</taxon>
        <taxon>Fungi</taxon>
        <taxon>Dikarya</taxon>
        <taxon>Ascomycota</taxon>
        <taxon>Saccharomycotina</taxon>
        <taxon>Saccharomycetes</taxon>
        <taxon>Saccharomycodales</taxon>
        <taxon>Saccharomycodaceae</taxon>
        <taxon>Saccharomycodes</taxon>
    </lineage>
</organism>
<keyword evidence="9" id="KW-1185">Reference proteome</keyword>
<gene>
    <name evidence="8" type="ORF">SCODWIG_00694</name>
</gene>
<comment type="subcellular location">
    <subcellularLocation>
        <location evidence="1">Membrane</location>
        <topology evidence="1">Multi-pass membrane protein</topology>
    </subcellularLocation>
</comment>
<evidence type="ECO:0000256" key="5">
    <source>
        <dbReference type="ARBA" id="ARBA00023136"/>
    </source>
</evidence>
<dbReference type="AlphaFoldDB" id="A0A376B2M7"/>
<keyword evidence="4 7" id="KW-1133">Transmembrane helix</keyword>
<dbReference type="Pfam" id="PF03381">
    <property type="entry name" value="CDC50"/>
    <property type="match status" value="1"/>
</dbReference>
<dbReference type="InterPro" id="IPR005045">
    <property type="entry name" value="CDC50/LEM3_fam"/>
</dbReference>
<dbReference type="PIRSF" id="PIRSF015840">
    <property type="entry name" value="DUF284_TM_euk"/>
    <property type="match status" value="1"/>
</dbReference>
<reference evidence="9" key="1">
    <citation type="submission" date="2018-06" db="EMBL/GenBank/DDBJ databases">
        <authorList>
            <person name="Guldener U."/>
        </authorList>
    </citation>
    <scope>NUCLEOTIDE SEQUENCE [LARGE SCALE GENOMIC DNA]</scope>
    <source>
        <strain evidence="9">UTAD17</strain>
    </source>
</reference>
<proteinExistence type="inferred from homology"/>
<dbReference type="Proteomes" id="UP000262825">
    <property type="component" value="Unassembled WGS sequence"/>
</dbReference>
<evidence type="ECO:0000313" key="9">
    <source>
        <dbReference type="Proteomes" id="UP000262825"/>
    </source>
</evidence>
<dbReference type="VEuPathDB" id="FungiDB:SCODWIG_00694"/>
<comment type="similarity">
    <text evidence="2 6">Belongs to the CDC50/LEM3 family.</text>
</comment>
<feature type="transmembrane region" description="Helical" evidence="7">
    <location>
        <begin position="51"/>
        <end position="73"/>
    </location>
</feature>
<dbReference type="PANTHER" id="PTHR10926:SF0">
    <property type="entry name" value="CDC50, ISOFORM A"/>
    <property type="match status" value="1"/>
</dbReference>
<evidence type="ECO:0000313" key="8">
    <source>
        <dbReference type="EMBL" id="SSD58933.1"/>
    </source>
</evidence>
<dbReference type="GO" id="GO:0051301">
    <property type="term" value="P:cell division"/>
    <property type="evidence" value="ECO:0007669"/>
    <property type="project" value="UniProtKB-KW"/>
</dbReference>
<dbReference type="PANTHER" id="PTHR10926">
    <property type="entry name" value="CELL CYCLE CONTROL PROTEIN 50"/>
    <property type="match status" value="1"/>
</dbReference>
<name>A0A376B2M7_9ASCO</name>
<evidence type="ECO:0000256" key="4">
    <source>
        <dbReference type="ARBA" id="ARBA00022989"/>
    </source>
</evidence>
<dbReference type="GO" id="GO:0005886">
    <property type="term" value="C:plasma membrane"/>
    <property type="evidence" value="ECO:0007669"/>
    <property type="project" value="TreeGrafter"/>
</dbReference>
<dbReference type="GO" id="GO:0005783">
    <property type="term" value="C:endoplasmic reticulum"/>
    <property type="evidence" value="ECO:0007669"/>
    <property type="project" value="TreeGrafter"/>
</dbReference>
<evidence type="ECO:0000256" key="1">
    <source>
        <dbReference type="ARBA" id="ARBA00004141"/>
    </source>
</evidence>
<protein>
    <submittedName>
        <fullName evidence="8">Related to Cell division control protein 50</fullName>
    </submittedName>
</protein>
<evidence type="ECO:0000256" key="3">
    <source>
        <dbReference type="ARBA" id="ARBA00022692"/>
    </source>
</evidence>
<accession>A0A376B2M7</accession>
<feature type="transmembrane region" description="Helical" evidence="7">
    <location>
        <begin position="348"/>
        <end position="370"/>
    </location>
</feature>
<dbReference type="EMBL" id="UFAJ01000066">
    <property type="protein sequence ID" value="SSD58933.1"/>
    <property type="molecule type" value="Genomic_DNA"/>
</dbReference>
<dbReference type="GO" id="GO:0045332">
    <property type="term" value="P:phospholipid translocation"/>
    <property type="evidence" value="ECO:0007669"/>
    <property type="project" value="UniProtKB-UniRule"/>
</dbReference>
<evidence type="ECO:0000256" key="2">
    <source>
        <dbReference type="ARBA" id="ARBA00009457"/>
    </source>
</evidence>
<evidence type="ECO:0000256" key="7">
    <source>
        <dbReference type="SAM" id="Phobius"/>
    </source>
</evidence>
<keyword evidence="5 6" id="KW-0472">Membrane</keyword>